<keyword evidence="5" id="KW-0238">DNA-binding</keyword>
<comment type="catalytic activity">
    <reaction evidence="1">
        <text>ATP-independent breakage of single-stranded DNA, followed by passage and rejoining.</text>
        <dbReference type="EC" id="5.6.2.1"/>
    </reaction>
</comment>
<keyword evidence="6" id="KW-0413">Isomerase</keyword>
<dbReference type="InterPro" id="IPR001631">
    <property type="entry name" value="TopoI"/>
</dbReference>
<dbReference type="RefSeq" id="WP_188761327.1">
    <property type="nucleotide sequence ID" value="NZ_BMJM01000001.1"/>
</dbReference>
<protein>
    <recommendedName>
        <fullName evidence="3">DNA topoisomerase</fullName>
        <ecNumber evidence="3">5.6.2.1</ecNumber>
    </recommendedName>
</protein>
<comment type="caution">
    <text evidence="9">The sequence shown here is derived from an EMBL/GenBank/DDBJ whole genome shotgun (WGS) entry which is preliminary data.</text>
</comment>
<dbReference type="Gene3D" id="3.90.15.10">
    <property type="entry name" value="Topoisomerase I, Chain A, domain 3"/>
    <property type="match status" value="1"/>
</dbReference>
<organism evidence="9 10">
    <name type="scientific">Sandarakinorhabdus glacialis</name>
    <dbReference type="NCBI Taxonomy" id="1614636"/>
    <lineage>
        <taxon>Bacteria</taxon>
        <taxon>Pseudomonadati</taxon>
        <taxon>Pseudomonadota</taxon>
        <taxon>Alphaproteobacteria</taxon>
        <taxon>Sphingomonadales</taxon>
        <taxon>Sphingosinicellaceae</taxon>
        <taxon>Sandarakinorhabdus</taxon>
    </lineage>
</organism>
<feature type="domain" description="DNA topoisomerase I catalytic core eukaryotic-type" evidence="7">
    <location>
        <begin position="101"/>
        <end position="298"/>
    </location>
</feature>
<sequence>MTSPIPENAALARKAGLHYVNDDDPGITRKLSGDGFAYTGPAGRAVKDAKTLKRIAALAIPPAYTDVWISADPLGHIQATGRDARGRKQYRYHADWHAFQGNAKFAAMAEFGRALPNVRAALKRDLAKRDLSRPRVLATIVRLLEQTLVRVGNDEYARTNKSFGLTTLRNRHLKPDGAAVRLDFKGKSGIRHNVRIGDRRVLTVIRKLHDLPGQRLFQYVGEDGETHQLGSSDVNDYLREISGADITAKDFRTWAATLAAARSLAVADPPLSDAEAKRAIVSTVKDTAGLLRNTPTVCRAAYIHPGVFSGWRAGALAGKFGGDLGKDERALIGFLESV</sequence>
<dbReference type="InterPro" id="IPR013500">
    <property type="entry name" value="TopoI_cat_euk"/>
</dbReference>
<dbReference type="PRINTS" id="PR00416">
    <property type="entry name" value="EUTPISMRASEI"/>
</dbReference>
<evidence type="ECO:0000256" key="4">
    <source>
        <dbReference type="ARBA" id="ARBA00023029"/>
    </source>
</evidence>
<keyword evidence="4" id="KW-0799">Topoisomerase</keyword>
<reference evidence="9" key="2">
    <citation type="submission" date="2020-09" db="EMBL/GenBank/DDBJ databases">
        <authorList>
            <person name="Sun Q."/>
            <person name="Zhou Y."/>
        </authorList>
    </citation>
    <scope>NUCLEOTIDE SEQUENCE</scope>
    <source>
        <strain evidence="9">CGMCC 1.15519</strain>
    </source>
</reference>
<proteinExistence type="inferred from homology"/>
<dbReference type="InterPro" id="IPR049331">
    <property type="entry name" value="Top1B_N_bact"/>
</dbReference>
<accession>A0A917E4Y2</accession>
<dbReference type="EMBL" id="BMJM01000001">
    <property type="protein sequence ID" value="GGE01727.1"/>
    <property type="molecule type" value="Genomic_DNA"/>
</dbReference>
<evidence type="ECO:0000259" key="8">
    <source>
        <dbReference type="Pfam" id="PF21338"/>
    </source>
</evidence>
<evidence type="ECO:0000259" key="7">
    <source>
        <dbReference type="Pfam" id="PF01028"/>
    </source>
</evidence>
<dbReference type="PROSITE" id="PS52038">
    <property type="entry name" value="TOPO_IB_2"/>
    <property type="match status" value="1"/>
</dbReference>
<dbReference type="InterPro" id="IPR011010">
    <property type="entry name" value="DNA_brk_join_enz"/>
</dbReference>
<dbReference type="AlphaFoldDB" id="A0A917E4Y2"/>
<evidence type="ECO:0000313" key="9">
    <source>
        <dbReference type="EMBL" id="GGE01727.1"/>
    </source>
</evidence>
<evidence type="ECO:0000256" key="2">
    <source>
        <dbReference type="ARBA" id="ARBA00006645"/>
    </source>
</evidence>
<dbReference type="Gene3D" id="3.30.66.10">
    <property type="entry name" value="DNA topoisomerase I domain"/>
    <property type="match status" value="1"/>
</dbReference>
<dbReference type="Pfam" id="PF01028">
    <property type="entry name" value="Topoisom_I"/>
    <property type="match status" value="1"/>
</dbReference>
<dbReference type="InterPro" id="IPR014711">
    <property type="entry name" value="TopoI_cat_a-hlx-sub_euk"/>
</dbReference>
<evidence type="ECO:0000256" key="6">
    <source>
        <dbReference type="ARBA" id="ARBA00023235"/>
    </source>
</evidence>
<evidence type="ECO:0000256" key="3">
    <source>
        <dbReference type="ARBA" id="ARBA00012891"/>
    </source>
</evidence>
<evidence type="ECO:0000313" key="10">
    <source>
        <dbReference type="Proteomes" id="UP000635071"/>
    </source>
</evidence>
<feature type="domain" description="DNA topoisomerase IB N-terminal" evidence="8">
    <location>
        <begin position="35"/>
        <end position="83"/>
    </location>
</feature>
<dbReference type="Proteomes" id="UP000635071">
    <property type="component" value="Unassembled WGS sequence"/>
</dbReference>
<comment type="similarity">
    <text evidence="2">Belongs to the type IB topoisomerase family.</text>
</comment>
<dbReference type="Gene3D" id="1.10.132.120">
    <property type="match status" value="1"/>
</dbReference>
<reference evidence="9" key="1">
    <citation type="journal article" date="2014" name="Int. J. Syst. Evol. Microbiol.">
        <title>Complete genome sequence of Corynebacterium casei LMG S-19264T (=DSM 44701T), isolated from a smear-ripened cheese.</title>
        <authorList>
            <consortium name="US DOE Joint Genome Institute (JGI-PGF)"/>
            <person name="Walter F."/>
            <person name="Albersmeier A."/>
            <person name="Kalinowski J."/>
            <person name="Ruckert C."/>
        </authorList>
    </citation>
    <scope>NUCLEOTIDE SEQUENCE</scope>
    <source>
        <strain evidence="9">CGMCC 1.15519</strain>
    </source>
</reference>
<keyword evidence="10" id="KW-1185">Reference proteome</keyword>
<dbReference type="SUPFAM" id="SSF55869">
    <property type="entry name" value="DNA topoisomerase I domain"/>
    <property type="match status" value="1"/>
</dbReference>
<dbReference type="Pfam" id="PF21338">
    <property type="entry name" value="Top1B_N_bact"/>
    <property type="match status" value="1"/>
</dbReference>
<gene>
    <name evidence="9" type="ORF">GCM10011529_05100</name>
</gene>
<dbReference type="SUPFAM" id="SSF56349">
    <property type="entry name" value="DNA breaking-rejoining enzymes"/>
    <property type="match status" value="1"/>
</dbReference>
<dbReference type="EC" id="5.6.2.1" evidence="3"/>
<dbReference type="GO" id="GO:0003677">
    <property type="term" value="F:DNA binding"/>
    <property type="evidence" value="ECO:0007669"/>
    <property type="project" value="UniProtKB-KW"/>
</dbReference>
<evidence type="ECO:0000256" key="5">
    <source>
        <dbReference type="ARBA" id="ARBA00023125"/>
    </source>
</evidence>
<dbReference type="GO" id="GO:0003917">
    <property type="term" value="F:DNA topoisomerase type I (single strand cut, ATP-independent) activity"/>
    <property type="evidence" value="ECO:0007669"/>
    <property type="project" value="UniProtKB-EC"/>
</dbReference>
<name>A0A917E4Y2_9SPHN</name>
<dbReference type="GO" id="GO:0006265">
    <property type="term" value="P:DNA topological change"/>
    <property type="evidence" value="ECO:0007669"/>
    <property type="project" value="InterPro"/>
</dbReference>
<dbReference type="InterPro" id="IPR035447">
    <property type="entry name" value="DNA_topo_I_N_sf"/>
</dbReference>
<evidence type="ECO:0000256" key="1">
    <source>
        <dbReference type="ARBA" id="ARBA00000213"/>
    </source>
</evidence>